<gene>
    <name evidence="2" type="ORF">NS506_06912</name>
</gene>
<dbReference type="EMBL" id="CP017839">
    <property type="protein sequence ID" value="APB00941.1"/>
    <property type="molecule type" value="Genomic_DNA"/>
</dbReference>
<evidence type="ECO:0000313" key="2">
    <source>
        <dbReference type="EMBL" id="APB00941.1"/>
    </source>
</evidence>
<protein>
    <recommendedName>
        <fullName evidence="4">DUF5666 domain-containing protein</fullName>
    </recommendedName>
</protein>
<evidence type="ECO:0000256" key="1">
    <source>
        <dbReference type="SAM" id="SignalP"/>
    </source>
</evidence>
<evidence type="ECO:0008006" key="4">
    <source>
        <dbReference type="Google" id="ProtNLM"/>
    </source>
</evidence>
<proteinExistence type="predicted"/>
<accession>A0ABC8B374</accession>
<dbReference type="KEGG" id="nsr:NS506_06912"/>
<feature type="chain" id="PRO_5044852140" description="DUF5666 domain-containing protein" evidence="1">
    <location>
        <begin position="26"/>
        <end position="136"/>
    </location>
</feature>
<dbReference type="RefSeq" id="WP_071344527.1">
    <property type="nucleotide sequence ID" value="NZ_CP017839.1"/>
</dbReference>
<organism evidence="2 3">
    <name type="scientific">Nocardia seriolae</name>
    <dbReference type="NCBI Taxonomy" id="37332"/>
    <lineage>
        <taxon>Bacteria</taxon>
        <taxon>Bacillati</taxon>
        <taxon>Actinomycetota</taxon>
        <taxon>Actinomycetes</taxon>
        <taxon>Mycobacteriales</taxon>
        <taxon>Nocardiaceae</taxon>
        <taxon>Nocardia</taxon>
    </lineage>
</organism>
<name>A0ABC8B374_9NOCA</name>
<reference evidence="2 3" key="1">
    <citation type="submission" date="2016-10" db="EMBL/GenBank/DDBJ databases">
        <title>Genome sequence of Nocardia seriolae strain EM150506, isolated from Anguila japonica.</title>
        <authorList>
            <person name="Han H.-J."/>
        </authorList>
    </citation>
    <scope>NUCLEOTIDE SEQUENCE [LARGE SCALE GENOMIC DNA]</scope>
    <source>
        <strain evidence="2 3">EM150506</strain>
    </source>
</reference>
<feature type="signal peptide" evidence="1">
    <location>
        <begin position="1"/>
        <end position="25"/>
    </location>
</feature>
<keyword evidence="1" id="KW-0732">Signal</keyword>
<dbReference type="AlphaFoldDB" id="A0ABC8B374"/>
<sequence length="136" mass="14013">MRKYITAAVLAVAVAGGGIATTAVAQPVVSIQKQSPATEAALKEILADYTHHIGETVTVYGKMYNVTGDSRAAFATAAPTEYYALDGTSIELTGPGTATLTEGDFFTATATITGNETLGDPELRVTSITVTGHDNS</sequence>
<evidence type="ECO:0000313" key="3">
    <source>
        <dbReference type="Proteomes" id="UP000180166"/>
    </source>
</evidence>
<dbReference type="Proteomes" id="UP000180166">
    <property type="component" value="Chromosome"/>
</dbReference>